<name>X1E0U1_9ZZZZ</name>
<evidence type="ECO:0000313" key="1">
    <source>
        <dbReference type="EMBL" id="GAH02283.1"/>
    </source>
</evidence>
<protein>
    <submittedName>
        <fullName evidence="1">Uncharacterized protein</fullName>
    </submittedName>
</protein>
<gene>
    <name evidence="1" type="ORF">S01H4_41838</name>
</gene>
<accession>X1E0U1</accession>
<dbReference type="EMBL" id="BART01022912">
    <property type="protein sequence ID" value="GAH02283.1"/>
    <property type="molecule type" value="Genomic_DNA"/>
</dbReference>
<feature type="non-terminal residue" evidence="1">
    <location>
        <position position="1"/>
    </location>
</feature>
<reference evidence="1" key="1">
    <citation type="journal article" date="2014" name="Front. Microbiol.">
        <title>High frequency of phylogenetically diverse reductive dehalogenase-homologous genes in deep subseafloor sedimentary metagenomes.</title>
        <authorList>
            <person name="Kawai M."/>
            <person name="Futagami T."/>
            <person name="Toyoda A."/>
            <person name="Takaki Y."/>
            <person name="Nishi S."/>
            <person name="Hori S."/>
            <person name="Arai W."/>
            <person name="Tsubouchi T."/>
            <person name="Morono Y."/>
            <person name="Uchiyama I."/>
            <person name="Ito T."/>
            <person name="Fujiyama A."/>
            <person name="Inagaki F."/>
            <person name="Takami H."/>
        </authorList>
    </citation>
    <scope>NUCLEOTIDE SEQUENCE</scope>
    <source>
        <strain evidence="1">Expedition CK06-06</strain>
    </source>
</reference>
<sequence>TDIPWSIDIDGPVFLGSHDEGVITNLAAGESVTVRIPLILGLGDITITVNAGGVQRQEEGKVILFFVTGL</sequence>
<dbReference type="AlphaFoldDB" id="X1E0U1"/>
<proteinExistence type="predicted"/>
<comment type="caution">
    <text evidence="1">The sequence shown here is derived from an EMBL/GenBank/DDBJ whole genome shotgun (WGS) entry which is preliminary data.</text>
</comment>
<organism evidence="1">
    <name type="scientific">marine sediment metagenome</name>
    <dbReference type="NCBI Taxonomy" id="412755"/>
    <lineage>
        <taxon>unclassified sequences</taxon>
        <taxon>metagenomes</taxon>
        <taxon>ecological metagenomes</taxon>
    </lineage>
</organism>